<keyword evidence="3" id="KW-1185">Reference proteome</keyword>
<proteinExistence type="predicted"/>
<gene>
    <name evidence="2" type="ORF">LX87_01834</name>
</gene>
<dbReference type="EMBL" id="QLMC01000002">
    <property type="protein sequence ID" value="RAK00136.1"/>
    <property type="molecule type" value="Genomic_DNA"/>
</dbReference>
<accession>A0A327X177</accession>
<dbReference type="RefSeq" id="WP_211325286.1">
    <property type="nucleotide sequence ID" value="NZ_QLMC01000002.1"/>
</dbReference>
<evidence type="ECO:0000313" key="3">
    <source>
        <dbReference type="Proteomes" id="UP000248790"/>
    </source>
</evidence>
<dbReference type="InterPro" id="IPR010497">
    <property type="entry name" value="Epoxide_hydro_N"/>
</dbReference>
<reference evidence="2 3" key="1">
    <citation type="submission" date="2018-06" db="EMBL/GenBank/DDBJ databases">
        <title>Genomic Encyclopedia of Archaeal and Bacterial Type Strains, Phase II (KMG-II): from individual species to whole genera.</title>
        <authorList>
            <person name="Goeker M."/>
        </authorList>
    </citation>
    <scope>NUCLEOTIDE SEQUENCE [LARGE SCALE GENOMIC DNA]</scope>
    <source>
        <strain evidence="2 3">DSM 21851</strain>
    </source>
</reference>
<protein>
    <recommendedName>
        <fullName evidence="1">Epoxide hydrolase N-terminal domain-containing protein</fullName>
    </recommendedName>
</protein>
<organism evidence="2 3">
    <name type="scientific">Larkinella arboricola</name>
    <dbReference type="NCBI Taxonomy" id="643671"/>
    <lineage>
        <taxon>Bacteria</taxon>
        <taxon>Pseudomonadati</taxon>
        <taxon>Bacteroidota</taxon>
        <taxon>Cytophagia</taxon>
        <taxon>Cytophagales</taxon>
        <taxon>Spirosomataceae</taxon>
        <taxon>Larkinella</taxon>
    </lineage>
</organism>
<comment type="caution">
    <text evidence="2">The sequence shown here is derived from an EMBL/GenBank/DDBJ whole genome shotgun (WGS) entry which is preliminary data.</text>
</comment>
<sequence length="54" mass="6197">MKEQLISPFKIQIPDERLAAIMAKVKAYDWTQLPDTGGWQSGVGIDDQKRLMDY</sequence>
<dbReference type="Pfam" id="PF06441">
    <property type="entry name" value="EHN"/>
    <property type="match status" value="1"/>
</dbReference>
<evidence type="ECO:0000313" key="2">
    <source>
        <dbReference type="EMBL" id="RAK00136.1"/>
    </source>
</evidence>
<name>A0A327X177_LARAB</name>
<dbReference type="AlphaFoldDB" id="A0A327X177"/>
<dbReference type="Proteomes" id="UP000248790">
    <property type="component" value="Unassembled WGS sequence"/>
</dbReference>
<feature type="domain" description="Epoxide hydrolase N-terminal" evidence="1">
    <location>
        <begin position="6"/>
        <end position="54"/>
    </location>
</feature>
<evidence type="ECO:0000259" key="1">
    <source>
        <dbReference type="Pfam" id="PF06441"/>
    </source>
</evidence>